<name>A0A1B3SK67_9MOLU</name>
<dbReference type="InterPro" id="IPR006603">
    <property type="entry name" value="PQ-loop_rpt"/>
</dbReference>
<dbReference type="Gene3D" id="1.20.1280.290">
    <property type="match status" value="1"/>
</dbReference>
<evidence type="ECO:0000256" key="4">
    <source>
        <dbReference type="ARBA" id="ARBA00023136"/>
    </source>
</evidence>
<keyword evidence="2 5" id="KW-0812">Transmembrane</keyword>
<evidence type="ECO:0000256" key="3">
    <source>
        <dbReference type="ARBA" id="ARBA00022989"/>
    </source>
</evidence>
<dbReference type="RefSeq" id="WP_069116160.1">
    <property type="nucleotide sequence ID" value="NZ_CP017015.1"/>
</dbReference>
<accession>A0A1B3SK67</accession>
<keyword evidence="4 5" id="KW-0472">Membrane</keyword>
<dbReference type="AlphaFoldDB" id="A0A1B3SK67"/>
<keyword evidence="3 5" id="KW-1133">Transmembrane helix</keyword>
<dbReference type="GO" id="GO:0016020">
    <property type="term" value="C:membrane"/>
    <property type="evidence" value="ECO:0007669"/>
    <property type="project" value="UniProtKB-SubCell"/>
</dbReference>
<evidence type="ECO:0008006" key="8">
    <source>
        <dbReference type="Google" id="ProtNLM"/>
    </source>
</evidence>
<keyword evidence="7" id="KW-1185">Reference proteome</keyword>
<dbReference type="EMBL" id="CP017015">
    <property type="protein sequence ID" value="AOG60317.1"/>
    <property type="molecule type" value="Genomic_DNA"/>
</dbReference>
<feature type="transmembrane region" description="Helical" evidence="5">
    <location>
        <begin position="68"/>
        <end position="88"/>
    </location>
</feature>
<evidence type="ECO:0000313" key="7">
    <source>
        <dbReference type="Proteomes" id="UP000094378"/>
    </source>
</evidence>
<comment type="subcellular location">
    <subcellularLocation>
        <location evidence="1">Membrane</location>
        <topology evidence="1">Multi-pass membrane protein</topology>
    </subcellularLocation>
</comment>
<feature type="transmembrane region" description="Helical" evidence="5">
    <location>
        <begin position="42"/>
        <end position="62"/>
    </location>
</feature>
<dbReference type="OrthoDB" id="389738at2"/>
<evidence type="ECO:0000313" key="6">
    <source>
        <dbReference type="EMBL" id="AOG60317.1"/>
    </source>
</evidence>
<proteinExistence type="predicted"/>
<sequence length="112" mass="12478">MSQSTLDIIGNVIGWLGFTTSLTMLLPQVIKVMRTRDTKSLSLIMFILTFLNAVLWFAYGLLIAQMQLYIANACALVASLIIIGYILANHIKAKKQKNNQEVDELVSDTKSD</sequence>
<evidence type="ECO:0000256" key="1">
    <source>
        <dbReference type="ARBA" id="ARBA00004141"/>
    </source>
</evidence>
<dbReference type="Proteomes" id="UP000094378">
    <property type="component" value="Chromosome"/>
</dbReference>
<gene>
    <name evidence="6" type="ORF">SHELI_v1c03620</name>
</gene>
<organism evidence="6 7">
    <name type="scientific">Spiroplasma helicoides</name>
    <dbReference type="NCBI Taxonomy" id="216938"/>
    <lineage>
        <taxon>Bacteria</taxon>
        <taxon>Bacillati</taxon>
        <taxon>Mycoplasmatota</taxon>
        <taxon>Mollicutes</taxon>
        <taxon>Entomoplasmatales</taxon>
        <taxon>Spiroplasmataceae</taxon>
        <taxon>Spiroplasma</taxon>
    </lineage>
</organism>
<evidence type="ECO:0000256" key="5">
    <source>
        <dbReference type="SAM" id="Phobius"/>
    </source>
</evidence>
<dbReference type="Pfam" id="PF04193">
    <property type="entry name" value="PQ-loop"/>
    <property type="match status" value="1"/>
</dbReference>
<evidence type="ECO:0000256" key="2">
    <source>
        <dbReference type="ARBA" id="ARBA00022692"/>
    </source>
</evidence>
<protein>
    <recommendedName>
        <fullName evidence="8">MtN3 and saliva related transmembrane protein</fullName>
    </recommendedName>
</protein>
<reference evidence="6 7" key="1">
    <citation type="submission" date="2016-08" db="EMBL/GenBank/DDBJ databases">
        <title>Complete genome sequence of Spiroplasma helicoides TABS-2 (DSM 22551).</title>
        <authorList>
            <person name="Shen W.-Y."/>
            <person name="Lo W.-S."/>
            <person name="Lai Y.-C."/>
            <person name="Kuo C.-H."/>
        </authorList>
    </citation>
    <scope>NUCLEOTIDE SEQUENCE [LARGE SCALE GENOMIC DNA]</scope>
    <source>
        <strain evidence="6 7">TABS-2</strain>
    </source>
</reference>
<feature type="transmembrane region" description="Helical" evidence="5">
    <location>
        <begin position="12"/>
        <end position="30"/>
    </location>
</feature>
<dbReference type="KEGG" id="shj:SHELI_v1c03620"/>
<dbReference type="STRING" id="216938.SHELI_v1c03620"/>